<evidence type="ECO:0000256" key="1">
    <source>
        <dbReference type="SAM" id="Phobius"/>
    </source>
</evidence>
<sequence>MKKLEKLEVDIAEVMAATRKLGAETTKLNTEIFWYPMALATGLVLAVGAVVKYLL</sequence>
<organism evidence="2">
    <name type="scientific">Catillopecten margaritatus gill symbiont</name>
    <dbReference type="NCBI Taxonomy" id="3083288"/>
    <lineage>
        <taxon>Bacteria</taxon>
        <taxon>Pseudomonadati</taxon>
        <taxon>Pseudomonadota</taxon>
        <taxon>Gammaproteobacteria</taxon>
        <taxon>sulfur-oxidizing symbionts</taxon>
    </lineage>
</organism>
<evidence type="ECO:0000313" key="2">
    <source>
        <dbReference type="EMBL" id="WXT99377.1"/>
    </source>
</evidence>
<feature type="transmembrane region" description="Helical" evidence="1">
    <location>
        <begin position="32"/>
        <end position="54"/>
    </location>
</feature>
<proteinExistence type="predicted"/>
<dbReference type="EMBL" id="CP138327">
    <property type="protein sequence ID" value="WXT99377.1"/>
    <property type="molecule type" value="Genomic_DNA"/>
</dbReference>
<dbReference type="AlphaFoldDB" id="A0AAU6PEG0"/>
<protein>
    <recommendedName>
        <fullName evidence="3">DUF883 domain-containing protein</fullName>
    </recommendedName>
</protein>
<name>A0AAU6PEG0_9GAMM</name>
<keyword evidence="1" id="KW-1133">Transmembrane helix</keyword>
<accession>A0AAU6PEG0</accession>
<gene>
    <name evidence="2" type="ORF">Ctma_0074</name>
</gene>
<keyword evidence="1" id="KW-0812">Transmembrane</keyword>
<keyword evidence="1" id="KW-0472">Membrane</keyword>
<evidence type="ECO:0008006" key="3">
    <source>
        <dbReference type="Google" id="ProtNLM"/>
    </source>
</evidence>
<reference evidence="2" key="1">
    <citation type="submission" date="2023-10" db="EMBL/GenBank/DDBJ databases">
        <title>The first scallop-associated chemosynthetic bacterial symbiont.</title>
        <authorList>
            <person name="Lin Y.-T."/>
            <person name="Sun J."/>
            <person name="Ip J.C.-H."/>
            <person name="He X."/>
            <person name="Gao Z.-M."/>
            <person name="Perez M."/>
            <person name="Xu T."/>
            <person name="Qian P.-Y."/>
            <person name="Qiu J.-W."/>
        </authorList>
    </citation>
    <scope>NUCLEOTIDE SEQUENCE</scope>
    <source>
        <strain evidence="2">Gill1</strain>
    </source>
</reference>